<dbReference type="KEGG" id="sfeu:IM697_17195"/>
<dbReference type="RefSeq" id="WP_194048565.1">
    <property type="nucleotide sequence ID" value="NZ_CP063373.1"/>
</dbReference>
<dbReference type="EMBL" id="CP063373">
    <property type="protein sequence ID" value="QOV39975.1"/>
    <property type="molecule type" value="Genomic_DNA"/>
</dbReference>
<proteinExistence type="predicted"/>
<reference evidence="1 2" key="1">
    <citation type="submission" date="2020-10" db="EMBL/GenBank/DDBJ databases">
        <title>Streptomyces ferrugineus complate genome analysis.</title>
        <authorList>
            <person name="Anwar N."/>
        </authorList>
    </citation>
    <scope>NUCLEOTIDE SEQUENCE [LARGE SCALE GENOMIC DNA]</scope>
    <source>
        <strain evidence="1 2">CCTCC AA2014009</strain>
    </source>
</reference>
<organism evidence="1 2">
    <name type="scientific">Streptomyces ferrugineus</name>
    <dbReference type="NCBI Taxonomy" id="1413221"/>
    <lineage>
        <taxon>Bacteria</taxon>
        <taxon>Bacillati</taxon>
        <taxon>Actinomycetota</taxon>
        <taxon>Actinomycetes</taxon>
        <taxon>Kitasatosporales</taxon>
        <taxon>Streptomycetaceae</taxon>
        <taxon>Streptomyces</taxon>
    </lineage>
</organism>
<evidence type="ECO:0000313" key="2">
    <source>
        <dbReference type="Proteomes" id="UP000594205"/>
    </source>
</evidence>
<keyword evidence="2" id="KW-1185">Reference proteome</keyword>
<protein>
    <submittedName>
        <fullName evidence="1">Uncharacterized protein</fullName>
    </submittedName>
</protein>
<dbReference type="AlphaFoldDB" id="A0A7M2SWE1"/>
<sequence length="63" mass="6566">MDDDWTAAAVAGGMPRPAAEFALTMFAASRNGEFNVTDPALGAAIGHPAKTVHEVLEAVVRSR</sequence>
<gene>
    <name evidence="1" type="ORF">IM697_17195</name>
</gene>
<dbReference type="Proteomes" id="UP000594205">
    <property type="component" value="Chromosome"/>
</dbReference>
<name>A0A7M2SWE1_9ACTN</name>
<evidence type="ECO:0000313" key="1">
    <source>
        <dbReference type="EMBL" id="QOV39975.1"/>
    </source>
</evidence>
<accession>A0A7M2SWE1</accession>